<keyword evidence="3" id="KW-1185">Reference proteome</keyword>
<protein>
    <submittedName>
        <fullName evidence="2">Uncharacterized protein</fullName>
    </submittedName>
</protein>
<feature type="region of interest" description="Disordered" evidence="1">
    <location>
        <begin position="75"/>
        <end position="110"/>
    </location>
</feature>
<reference evidence="2" key="1">
    <citation type="submission" date="2021-01" db="UniProtKB">
        <authorList>
            <consortium name="EnsemblPlants"/>
        </authorList>
    </citation>
    <scope>IDENTIFICATION</scope>
</reference>
<name>A0A7N2N7W7_QUELO</name>
<dbReference type="AlphaFoldDB" id="A0A7N2N7W7"/>
<feature type="compositionally biased region" description="Low complexity" evidence="1">
    <location>
        <begin position="75"/>
        <end position="85"/>
    </location>
</feature>
<evidence type="ECO:0000313" key="2">
    <source>
        <dbReference type="EnsemblPlants" id="QL93p0201_0001:mrna"/>
    </source>
</evidence>
<dbReference type="Proteomes" id="UP000594261">
    <property type="component" value="Unassembled WGS sequence"/>
</dbReference>
<accession>A0A7N2N7W7</accession>
<evidence type="ECO:0000256" key="1">
    <source>
        <dbReference type="SAM" id="MobiDB-lite"/>
    </source>
</evidence>
<organism evidence="2 3">
    <name type="scientific">Quercus lobata</name>
    <name type="common">Valley oak</name>
    <dbReference type="NCBI Taxonomy" id="97700"/>
    <lineage>
        <taxon>Eukaryota</taxon>
        <taxon>Viridiplantae</taxon>
        <taxon>Streptophyta</taxon>
        <taxon>Embryophyta</taxon>
        <taxon>Tracheophyta</taxon>
        <taxon>Spermatophyta</taxon>
        <taxon>Magnoliopsida</taxon>
        <taxon>eudicotyledons</taxon>
        <taxon>Gunneridae</taxon>
        <taxon>Pentapetalae</taxon>
        <taxon>rosids</taxon>
        <taxon>fabids</taxon>
        <taxon>Fagales</taxon>
        <taxon>Fagaceae</taxon>
        <taxon>Quercus</taxon>
    </lineage>
</organism>
<sequence>MADPECFVDKSFNGIFLIPLPPATSLRPKNAATVTKHEEDDDLWDSIAAPAPKTSKPLNVRRAASADDDLWNAIAAPAPATRAQPLSSGRGRGAKPAAPRLGAQRKNQPS</sequence>
<dbReference type="InParanoid" id="A0A7N2N7W7"/>
<evidence type="ECO:0000313" key="3">
    <source>
        <dbReference type="Proteomes" id="UP000594261"/>
    </source>
</evidence>
<dbReference type="Gramene" id="QL93p0201_0001:mrna">
    <property type="protein sequence ID" value="QL93p0201_0001:mrna"/>
    <property type="gene ID" value="QL93p0201_0001"/>
</dbReference>
<dbReference type="EnsemblPlants" id="QL93p0201_0001:mrna">
    <property type="protein sequence ID" value="QL93p0201_0001:mrna"/>
    <property type="gene ID" value="QL93p0201_0001"/>
</dbReference>
<proteinExistence type="predicted"/>
<feature type="region of interest" description="Disordered" evidence="1">
    <location>
        <begin position="24"/>
        <end position="59"/>
    </location>
</feature>